<evidence type="ECO:0000256" key="1">
    <source>
        <dbReference type="ARBA" id="ARBA00001971"/>
    </source>
</evidence>
<keyword evidence="3 8" id="KW-0349">Heme</keyword>
<dbReference type="InterPro" id="IPR050196">
    <property type="entry name" value="Cytochrome_P450_Monoox"/>
</dbReference>
<keyword evidence="4 8" id="KW-0479">Metal-binding</keyword>
<keyword evidence="7 9" id="KW-0503">Monooxygenase</keyword>
<dbReference type="GO" id="GO:0020037">
    <property type="term" value="F:heme binding"/>
    <property type="evidence" value="ECO:0007669"/>
    <property type="project" value="InterPro"/>
</dbReference>
<gene>
    <name evidence="11" type="ORF">ONE63_010994</name>
</gene>
<dbReference type="PANTHER" id="PTHR24291">
    <property type="entry name" value="CYTOCHROME P450 FAMILY 4"/>
    <property type="match status" value="1"/>
</dbReference>
<dbReference type="InterPro" id="IPR036396">
    <property type="entry name" value="Cyt_P450_sf"/>
</dbReference>
<keyword evidence="10" id="KW-0472">Membrane</keyword>
<reference evidence="11" key="1">
    <citation type="submission" date="2022-12" db="EMBL/GenBank/DDBJ databases">
        <title>Chromosome-level genome assembly of the bean flower thrips Megalurothrips usitatus.</title>
        <authorList>
            <person name="Ma L."/>
            <person name="Liu Q."/>
            <person name="Li H."/>
            <person name="Cai W."/>
        </authorList>
    </citation>
    <scope>NUCLEOTIDE SEQUENCE</scope>
    <source>
        <strain evidence="11">Cailab_2022a</strain>
    </source>
</reference>
<dbReference type="SUPFAM" id="SSF48264">
    <property type="entry name" value="Cytochrome P450"/>
    <property type="match status" value="1"/>
</dbReference>
<accession>A0AAV7XLK1</accession>
<comment type="caution">
    <text evidence="11">The sequence shown here is derived from an EMBL/GenBank/DDBJ whole genome shotgun (WGS) entry which is preliminary data.</text>
</comment>
<evidence type="ECO:0000313" key="12">
    <source>
        <dbReference type="Proteomes" id="UP001075354"/>
    </source>
</evidence>
<evidence type="ECO:0000256" key="4">
    <source>
        <dbReference type="ARBA" id="ARBA00022723"/>
    </source>
</evidence>
<keyword evidence="6 8" id="KW-0408">Iron</keyword>
<keyword evidence="10" id="KW-1133">Transmembrane helix</keyword>
<dbReference type="AlphaFoldDB" id="A0AAV7XLK1"/>
<dbReference type="Gene3D" id="1.10.630.10">
    <property type="entry name" value="Cytochrome P450"/>
    <property type="match status" value="1"/>
</dbReference>
<evidence type="ECO:0000256" key="2">
    <source>
        <dbReference type="ARBA" id="ARBA00010617"/>
    </source>
</evidence>
<evidence type="ECO:0000313" key="11">
    <source>
        <dbReference type="EMBL" id="KAJ1524499.1"/>
    </source>
</evidence>
<comment type="similarity">
    <text evidence="2 9">Belongs to the cytochrome P450 family.</text>
</comment>
<sequence length="506" mass="58068">MALLPAAVFGCLVCVLVAVLMHYVRDYLKFRRMELALPGPPSFPIVGSALNFLGVTEHDMFERFLTMWDHRKGLMRFSLLNKLLVVVSDPDDLEKVTRRKDFLDKSKLFYEQFHIISKNGLTLLNGPEWKVHRRALQPGLHRDLLNRFVKYFHEETTAFVNRIEPYQVVDPTDNLYRNGATAFLRTMLSDEVTPEMEDMAVMVISFSKHILNCLWARVMNPLFWIDFVWNSTERGKTLMEMKKTIDMATHHFIDKRRATLEKEKAENDNVYLSDRKTIVDILLTSDDSQGQYKMSDNDICDEVKLFFGAAVETTVSTMCIVLKVLSLLPEHQDKIIAEVDEVLGKTGRDVTPEDLPKLVHLECFMKECMRMYPAIPMTARQVYEDTEFAGYKLPAGTTLVLNLYGAHRDPDHWENPDKFNPDRFLPENSEGRHPCAFMPFSAGPRNCIGHVYAMMSMKTLLANIMRAYRLEPAADGITDVENIPLSMDIALRVLGGSKVKFVPRAK</sequence>
<keyword evidence="5 9" id="KW-0560">Oxidoreductase</keyword>
<dbReference type="Proteomes" id="UP001075354">
    <property type="component" value="Chromosome 9"/>
</dbReference>
<dbReference type="InterPro" id="IPR002401">
    <property type="entry name" value="Cyt_P450_E_grp-I"/>
</dbReference>
<evidence type="ECO:0000256" key="8">
    <source>
        <dbReference type="PIRSR" id="PIRSR602401-1"/>
    </source>
</evidence>
<dbReference type="GO" id="GO:0005506">
    <property type="term" value="F:iron ion binding"/>
    <property type="evidence" value="ECO:0007669"/>
    <property type="project" value="InterPro"/>
</dbReference>
<protein>
    <recommendedName>
        <fullName evidence="13">Cytochrome P450 4C1-like</fullName>
    </recommendedName>
</protein>
<keyword evidence="12" id="KW-1185">Reference proteome</keyword>
<evidence type="ECO:0000256" key="7">
    <source>
        <dbReference type="ARBA" id="ARBA00023033"/>
    </source>
</evidence>
<comment type="cofactor">
    <cofactor evidence="1 8">
        <name>heme</name>
        <dbReference type="ChEBI" id="CHEBI:30413"/>
    </cofactor>
</comment>
<evidence type="ECO:0000256" key="9">
    <source>
        <dbReference type="RuleBase" id="RU000461"/>
    </source>
</evidence>
<name>A0AAV7XLK1_9NEOP</name>
<feature type="binding site" description="axial binding residue" evidence="8">
    <location>
        <position position="447"/>
    </location>
    <ligand>
        <name>heme</name>
        <dbReference type="ChEBI" id="CHEBI:30413"/>
    </ligand>
    <ligandPart>
        <name>Fe</name>
        <dbReference type="ChEBI" id="CHEBI:18248"/>
    </ligandPart>
</feature>
<dbReference type="PRINTS" id="PR00385">
    <property type="entry name" value="P450"/>
</dbReference>
<organism evidence="11 12">
    <name type="scientific">Megalurothrips usitatus</name>
    <name type="common">bean blossom thrips</name>
    <dbReference type="NCBI Taxonomy" id="439358"/>
    <lineage>
        <taxon>Eukaryota</taxon>
        <taxon>Metazoa</taxon>
        <taxon>Ecdysozoa</taxon>
        <taxon>Arthropoda</taxon>
        <taxon>Hexapoda</taxon>
        <taxon>Insecta</taxon>
        <taxon>Pterygota</taxon>
        <taxon>Neoptera</taxon>
        <taxon>Paraneoptera</taxon>
        <taxon>Thysanoptera</taxon>
        <taxon>Terebrantia</taxon>
        <taxon>Thripoidea</taxon>
        <taxon>Thripidae</taxon>
        <taxon>Megalurothrips</taxon>
    </lineage>
</organism>
<dbReference type="GO" id="GO:0016705">
    <property type="term" value="F:oxidoreductase activity, acting on paired donors, with incorporation or reduction of molecular oxygen"/>
    <property type="evidence" value="ECO:0007669"/>
    <property type="project" value="InterPro"/>
</dbReference>
<evidence type="ECO:0008006" key="13">
    <source>
        <dbReference type="Google" id="ProtNLM"/>
    </source>
</evidence>
<evidence type="ECO:0000256" key="3">
    <source>
        <dbReference type="ARBA" id="ARBA00022617"/>
    </source>
</evidence>
<dbReference type="InterPro" id="IPR001128">
    <property type="entry name" value="Cyt_P450"/>
</dbReference>
<dbReference type="PANTHER" id="PTHR24291:SF50">
    <property type="entry name" value="BIFUNCTIONAL ALBAFLAVENONE MONOOXYGENASE_TERPENE SYNTHASE"/>
    <property type="match status" value="1"/>
</dbReference>
<dbReference type="Pfam" id="PF00067">
    <property type="entry name" value="p450"/>
    <property type="match status" value="1"/>
</dbReference>
<dbReference type="InterPro" id="IPR017972">
    <property type="entry name" value="Cyt_P450_CS"/>
</dbReference>
<evidence type="ECO:0000256" key="6">
    <source>
        <dbReference type="ARBA" id="ARBA00023004"/>
    </source>
</evidence>
<dbReference type="GO" id="GO:0004497">
    <property type="term" value="F:monooxygenase activity"/>
    <property type="evidence" value="ECO:0007669"/>
    <property type="project" value="UniProtKB-KW"/>
</dbReference>
<evidence type="ECO:0000256" key="10">
    <source>
        <dbReference type="SAM" id="Phobius"/>
    </source>
</evidence>
<dbReference type="EMBL" id="JAPTSV010000009">
    <property type="protein sequence ID" value="KAJ1524499.1"/>
    <property type="molecule type" value="Genomic_DNA"/>
</dbReference>
<keyword evidence="10" id="KW-0812">Transmembrane</keyword>
<dbReference type="PRINTS" id="PR00463">
    <property type="entry name" value="EP450I"/>
</dbReference>
<evidence type="ECO:0000256" key="5">
    <source>
        <dbReference type="ARBA" id="ARBA00023002"/>
    </source>
</evidence>
<proteinExistence type="inferred from homology"/>
<feature type="transmembrane region" description="Helical" evidence="10">
    <location>
        <begin position="6"/>
        <end position="24"/>
    </location>
</feature>
<dbReference type="PROSITE" id="PS00086">
    <property type="entry name" value="CYTOCHROME_P450"/>
    <property type="match status" value="1"/>
</dbReference>